<comment type="caution">
    <text evidence="2">The sequence shown here is derived from an EMBL/GenBank/DDBJ whole genome shotgun (WGS) entry which is preliminary data.</text>
</comment>
<accession>A0A9P5PHK2</accession>
<proteinExistence type="predicted"/>
<reference evidence="2" key="1">
    <citation type="submission" date="2020-11" db="EMBL/GenBank/DDBJ databases">
        <authorList>
            <consortium name="DOE Joint Genome Institute"/>
            <person name="Ahrendt S."/>
            <person name="Riley R."/>
            <person name="Andreopoulos W."/>
            <person name="Labutti K."/>
            <person name="Pangilinan J."/>
            <person name="Ruiz-Duenas F.J."/>
            <person name="Barrasa J.M."/>
            <person name="Sanchez-Garcia M."/>
            <person name="Camarero S."/>
            <person name="Miyauchi S."/>
            <person name="Serrano A."/>
            <person name="Linde D."/>
            <person name="Babiker R."/>
            <person name="Drula E."/>
            <person name="Ayuso-Fernandez I."/>
            <person name="Pacheco R."/>
            <person name="Padilla G."/>
            <person name="Ferreira P."/>
            <person name="Barriuso J."/>
            <person name="Kellner H."/>
            <person name="Castanera R."/>
            <person name="Alfaro M."/>
            <person name="Ramirez L."/>
            <person name="Pisabarro A.G."/>
            <person name="Kuo A."/>
            <person name="Tritt A."/>
            <person name="Lipzen A."/>
            <person name="He G."/>
            <person name="Yan M."/>
            <person name="Ng V."/>
            <person name="Cullen D."/>
            <person name="Martin F."/>
            <person name="Rosso M.-N."/>
            <person name="Henrissat B."/>
            <person name="Hibbett D."/>
            <person name="Martinez A.T."/>
            <person name="Grigoriev I.V."/>
        </authorList>
    </citation>
    <scope>NUCLEOTIDE SEQUENCE</scope>
    <source>
        <strain evidence="2">AH 40177</strain>
    </source>
</reference>
<dbReference type="Proteomes" id="UP000772434">
    <property type="component" value="Unassembled WGS sequence"/>
</dbReference>
<dbReference type="EMBL" id="JADNRY010000147">
    <property type="protein sequence ID" value="KAF9063414.1"/>
    <property type="molecule type" value="Genomic_DNA"/>
</dbReference>
<sequence length="102" mass="10061">MFSKAILLASAFIAAVSAASVTPAVSETNVTAFVCSVKPFNIPIGGCFGLSSFNLTGSSIIVSPNAILGCTYYLGVDCKGDTVAAPVTTGSASCFGVLSGGV</sequence>
<name>A0A9P5PHK2_9AGAR</name>
<keyword evidence="1" id="KW-0732">Signal</keyword>
<evidence type="ECO:0000313" key="3">
    <source>
        <dbReference type="Proteomes" id="UP000772434"/>
    </source>
</evidence>
<dbReference type="AlphaFoldDB" id="A0A9P5PHK2"/>
<feature type="signal peptide" evidence="1">
    <location>
        <begin position="1"/>
        <end position="18"/>
    </location>
</feature>
<gene>
    <name evidence="2" type="ORF">BDP27DRAFT_1451280</name>
</gene>
<evidence type="ECO:0000313" key="2">
    <source>
        <dbReference type="EMBL" id="KAF9063414.1"/>
    </source>
</evidence>
<evidence type="ECO:0000256" key="1">
    <source>
        <dbReference type="SAM" id="SignalP"/>
    </source>
</evidence>
<feature type="chain" id="PRO_5040491576" evidence="1">
    <location>
        <begin position="19"/>
        <end position="102"/>
    </location>
</feature>
<protein>
    <submittedName>
        <fullName evidence="2">Uncharacterized protein</fullName>
    </submittedName>
</protein>
<keyword evidence="3" id="KW-1185">Reference proteome</keyword>
<organism evidence="2 3">
    <name type="scientific">Rhodocollybia butyracea</name>
    <dbReference type="NCBI Taxonomy" id="206335"/>
    <lineage>
        <taxon>Eukaryota</taxon>
        <taxon>Fungi</taxon>
        <taxon>Dikarya</taxon>
        <taxon>Basidiomycota</taxon>
        <taxon>Agaricomycotina</taxon>
        <taxon>Agaricomycetes</taxon>
        <taxon>Agaricomycetidae</taxon>
        <taxon>Agaricales</taxon>
        <taxon>Marasmiineae</taxon>
        <taxon>Omphalotaceae</taxon>
        <taxon>Rhodocollybia</taxon>
    </lineage>
</organism>